<dbReference type="EMBL" id="UOEK01000079">
    <property type="protein sequence ID" value="VAV95509.1"/>
    <property type="molecule type" value="Genomic_DNA"/>
</dbReference>
<proteinExistence type="predicted"/>
<evidence type="ECO:0000313" key="1">
    <source>
        <dbReference type="EMBL" id="VAV95509.1"/>
    </source>
</evidence>
<protein>
    <recommendedName>
        <fullName evidence="2">Lipoprotein</fullName>
    </recommendedName>
</protein>
<dbReference type="PROSITE" id="PS51257">
    <property type="entry name" value="PROKAR_LIPOPROTEIN"/>
    <property type="match status" value="1"/>
</dbReference>
<organism evidence="1">
    <name type="scientific">hydrothermal vent metagenome</name>
    <dbReference type="NCBI Taxonomy" id="652676"/>
    <lineage>
        <taxon>unclassified sequences</taxon>
        <taxon>metagenomes</taxon>
        <taxon>ecological metagenomes</taxon>
    </lineage>
</organism>
<dbReference type="AlphaFoldDB" id="A0A3B0RU60"/>
<gene>
    <name evidence="1" type="ORF">MNBD_ACTINO02-2757</name>
</gene>
<sequence>MKRFAVLVVFALVVAACGGGAADDAATDPAAALSAEEKAAASEYAVGFKGGFDETAGGMAVTDDQALCVGEKYVGAFGVDRLAEIDNAALDSESIPLDEARQMASLFLDCVPMRDMILENIASSGPEMTEAQTACLSEALTDEALAEVFTAQFSGATTPQDDQPDVFAAMAACANI</sequence>
<accession>A0A3B0RU60</accession>
<name>A0A3B0RU60_9ZZZZ</name>
<evidence type="ECO:0008006" key="2">
    <source>
        <dbReference type="Google" id="ProtNLM"/>
    </source>
</evidence>
<reference evidence="1" key="1">
    <citation type="submission" date="2018-06" db="EMBL/GenBank/DDBJ databases">
        <authorList>
            <person name="Zhirakovskaya E."/>
        </authorList>
    </citation>
    <scope>NUCLEOTIDE SEQUENCE</scope>
</reference>